<dbReference type="EMBL" id="CP010070">
    <property type="protein sequence ID" value="AIZ56605.1"/>
    <property type="molecule type" value="Genomic_DNA"/>
</dbReference>
<dbReference type="GO" id="GO:0005524">
    <property type="term" value="F:ATP binding"/>
    <property type="evidence" value="ECO:0007669"/>
    <property type="project" value="UniProtKB-KW"/>
</dbReference>
<keyword evidence="4" id="KW-0067">ATP-binding</keyword>
<dbReference type="HOGENOM" id="CLU_034585_2_1_2"/>
<dbReference type="STRING" id="1577791.Mpt1_c07210"/>
<dbReference type="SUPFAM" id="SSF52374">
    <property type="entry name" value="Nucleotidylyl transferase"/>
    <property type="match status" value="1"/>
</dbReference>
<dbReference type="GO" id="GO:0003919">
    <property type="term" value="F:FMN adenylyltransferase activity"/>
    <property type="evidence" value="ECO:0007669"/>
    <property type="project" value="UniProtKB-EC"/>
</dbReference>
<dbReference type="PANTHER" id="PTHR43793:SF1">
    <property type="entry name" value="FAD SYNTHASE"/>
    <property type="match status" value="1"/>
</dbReference>
<dbReference type="NCBIfam" id="TIGR00125">
    <property type="entry name" value="cyt_tran_rel"/>
    <property type="match status" value="1"/>
</dbReference>
<dbReference type="EC" id="2.7.7.2" evidence="6"/>
<keyword evidence="2 6" id="KW-0548">Nucleotidyltransferase</keyword>
<evidence type="ECO:0000256" key="3">
    <source>
        <dbReference type="ARBA" id="ARBA00022741"/>
    </source>
</evidence>
<dbReference type="InterPro" id="IPR004821">
    <property type="entry name" value="Cyt_trans-like"/>
</dbReference>
<keyword evidence="3" id="KW-0547">Nucleotide-binding</keyword>
<keyword evidence="1 6" id="KW-0808">Transferase</keyword>
<name>A0A0A7LBU8_9ARCH</name>
<evidence type="ECO:0000256" key="4">
    <source>
        <dbReference type="ARBA" id="ARBA00022840"/>
    </source>
</evidence>
<evidence type="ECO:0000313" key="7">
    <source>
        <dbReference type="Proteomes" id="UP000030787"/>
    </source>
</evidence>
<evidence type="ECO:0000256" key="1">
    <source>
        <dbReference type="ARBA" id="ARBA00022679"/>
    </source>
</evidence>
<dbReference type="KEGG" id="mear:Mpt1_c07210"/>
<organism evidence="6 7">
    <name type="scientific">Candidatus Methanoplasma termitum</name>
    <dbReference type="NCBI Taxonomy" id="1577791"/>
    <lineage>
        <taxon>Archaea</taxon>
        <taxon>Methanobacteriati</taxon>
        <taxon>Thermoplasmatota</taxon>
        <taxon>Thermoplasmata</taxon>
        <taxon>Methanomassiliicoccales</taxon>
        <taxon>Methanomassiliicoccaceae</taxon>
        <taxon>Candidatus Methanoplasma</taxon>
    </lineage>
</organism>
<keyword evidence="7" id="KW-1185">Reference proteome</keyword>
<accession>A0A0A7LBU8</accession>
<reference evidence="6 7" key="1">
    <citation type="journal article" date="2014" name="Appl. Environ. Microbiol.">
        <title>Comparative Genome Analysis of 'Candidatus Methanoplasma termitum' Indicates a New Mode of Energy Metabolism in the Seventh Order of Methanogens.</title>
        <authorList>
            <person name="Lang K."/>
            <person name="Schuldes J."/>
            <person name="Klingl A."/>
            <person name="Poehlein A."/>
            <person name="Daniel R."/>
            <person name="Brune A."/>
        </authorList>
    </citation>
    <scope>NUCLEOTIDE SEQUENCE [LARGE SCALE GENOMIC DNA]</scope>
    <source>
        <strain evidence="7">Mpt1</strain>
    </source>
</reference>
<evidence type="ECO:0000313" key="6">
    <source>
        <dbReference type="EMBL" id="AIZ56605.1"/>
    </source>
</evidence>
<dbReference type="AlphaFoldDB" id="A0A0A7LBU8"/>
<dbReference type="Proteomes" id="UP000030787">
    <property type="component" value="Chromosome"/>
</dbReference>
<dbReference type="Gene3D" id="3.40.50.620">
    <property type="entry name" value="HUPs"/>
    <property type="match status" value="1"/>
</dbReference>
<evidence type="ECO:0000259" key="5">
    <source>
        <dbReference type="Pfam" id="PF01467"/>
    </source>
</evidence>
<protein>
    <submittedName>
        <fullName evidence="6">RibL protein</fullName>
        <ecNumber evidence="6">2.7.7.2</ecNumber>
    </submittedName>
</protein>
<dbReference type="InterPro" id="IPR014729">
    <property type="entry name" value="Rossmann-like_a/b/a_fold"/>
</dbReference>
<gene>
    <name evidence="6" type="primary">ribL</name>
    <name evidence="6" type="ORF">Mpt1_c07210</name>
</gene>
<dbReference type="Pfam" id="PF01467">
    <property type="entry name" value="CTP_transf_like"/>
    <property type="match status" value="1"/>
</dbReference>
<dbReference type="InterPro" id="IPR050385">
    <property type="entry name" value="Archaeal_FAD_synthase"/>
</dbReference>
<dbReference type="PANTHER" id="PTHR43793">
    <property type="entry name" value="FAD SYNTHASE"/>
    <property type="match status" value="1"/>
</dbReference>
<proteinExistence type="predicted"/>
<sequence>MCDIMVRVMASGVFDILHTGHISYLQQAKALGDELIVVVACDATVRKNKHEPITPEKMRVAIVDSLKPVDEAILGKEGDIFNVVREISPDMIVLGFDQAFTERELKKKLEEHGLGHIKVMRATEYAEDLTATRKIVAKIRKLEGEK</sequence>
<evidence type="ECO:0000256" key="2">
    <source>
        <dbReference type="ARBA" id="ARBA00022695"/>
    </source>
</evidence>
<feature type="domain" description="Cytidyltransferase-like" evidence="5">
    <location>
        <begin position="10"/>
        <end position="119"/>
    </location>
</feature>